<organism evidence="1 2">
    <name type="scientific">Romanomermis culicivorax</name>
    <name type="common">Nematode worm</name>
    <dbReference type="NCBI Taxonomy" id="13658"/>
    <lineage>
        <taxon>Eukaryota</taxon>
        <taxon>Metazoa</taxon>
        <taxon>Ecdysozoa</taxon>
        <taxon>Nematoda</taxon>
        <taxon>Enoplea</taxon>
        <taxon>Dorylaimia</taxon>
        <taxon>Mermithida</taxon>
        <taxon>Mermithoidea</taxon>
        <taxon>Mermithidae</taxon>
        <taxon>Romanomermis</taxon>
    </lineage>
</organism>
<proteinExistence type="predicted"/>
<dbReference type="WBParaSite" id="nRc.2.0.1.t02764-RA">
    <property type="protein sequence ID" value="nRc.2.0.1.t02764-RA"/>
    <property type="gene ID" value="nRc.2.0.1.g02764"/>
</dbReference>
<protein>
    <submittedName>
        <fullName evidence="2">Uncharacterized protein</fullName>
    </submittedName>
</protein>
<evidence type="ECO:0000313" key="2">
    <source>
        <dbReference type="WBParaSite" id="nRc.2.0.1.t02764-RA"/>
    </source>
</evidence>
<evidence type="ECO:0000313" key="1">
    <source>
        <dbReference type="Proteomes" id="UP000887565"/>
    </source>
</evidence>
<name>A0A915HM59_ROMCU</name>
<sequence length="79" mass="9247">MVSRKPKDSVEADEWLQAGKLYPSESNVCLKFIHRETAQNLLRCPSLLYWKGTAIFYHRVYFRLTDITSCETGCLYKLI</sequence>
<reference evidence="2" key="1">
    <citation type="submission" date="2022-11" db="UniProtKB">
        <authorList>
            <consortium name="WormBaseParasite"/>
        </authorList>
    </citation>
    <scope>IDENTIFICATION</scope>
</reference>
<keyword evidence="1" id="KW-1185">Reference proteome</keyword>
<dbReference type="Proteomes" id="UP000887565">
    <property type="component" value="Unplaced"/>
</dbReference>
<accession>A0A915HM59</accession>
<dbReference type="AlphaFoldDB" id="A0A915HM59"/>